<evidence type="ECO:0000256" key="2">
    <source>
        <dbReference type="ARBA" id="ARBA00022692"/>
    </source>
</evidence>
<evidence type="ECO:0000259" key="9">
    <source>
        <dbReference type="Pfam" id="PF13962"/>
    </source>
</evidence>
<evidence type="ECO:0000256" key="1">
    <source>
        <dbReference type="ARBA" id="ARBA00004141"/>
    </source>
</evidence>
<dbReference type="GeneID" id="110798397"/>
<evidence type="ECO:0000256" key="6">
    <source>
        <dbReference type="ARBA" id="ARBA00023136"/>
    </source>
</evidence>
<dbReference type="PROSITE" id="PS50297">
    <property type="entry name" value="ANK_REP_REGION"/>
    <property type="match status" value="3"/>
</dbReference>
<dbReference type="Gene3D" id="1.25.40.20">
    <property type="entry name" value="Ankyrin repeat-containing domain"/>
    <property type="match status" value="2"/>
</dbReference>
<dbReference type="PROSITE" id="PS50088">
    <property type="entry name" value="ANK_REPEAT"/>
    <property type="match status" value="3"/>
</dbReference>
<feature type="transmembrane region" description="Helical" evidence="8">
    <location>
        <begin position="525"/>
        <end position="548"/>
    </location>
</feature>
<dbReference type="Pfam" id="PF12796">
    <property type="entry name" value="Ank_2"/>
    <property type="match status" value="2"/>
</dbReference>
<feature type="transmembrane region" description="Helical" evidence="8">
    <location>
        <begin position="483"/>
        <end position="504"/>
    </location>
</feature>
<dbReference type="AlphaFoldDB" id="A0A9R0J3D2"/>
<keyword evidence="10" id="KW-1185">Reference proteome</keyword>
<reference evidence="11" key="2">
    <citation type="submission" date="2025-08" db="UniProtKB">
        <authorList>
            <consortium name="RefSeq"/>
        </authorList>
    </citation>
    <scope>IDENTIFICATION</scope>
    <source>
        <tissue evidence="11">Leaf</tissue>
    </source>
</reference>
<keyword evidence="3" id="KW-0677">Repeat</keyword>
<dbReference type="InterPro" id="IPR036770">
    <property type="entry name" value="Ankyrin_rpt-contain_sf"/>
</dbReference>
<evidence type="ECO:0000313" key="11">
    <source>
        <dbReference type="RefSeq" id="XP_021859265.2"/>
    </source>
</evidence>
<evidence type="ECO:0000256" key="7">
    <source>
        <dbReference type="PROSITE-ProRule" id="PRU00023"/>
    </source>
</evidence>
<protein>
    <submittedName>
        <fullName evidence="11">Ankyrin repeat-containing protein ITN1 isoform X1</fullName>
    </submittedName>
</protein>
<evidence type="ECO:0000313" key="10">
    <source>
        <dbReference type="Proteomes" id="UP000813463"/>
    </source>
</evidence>
<feature type="domain" description="PGG" evidence="9">
    <location>
        <begin position="475"/>
        <end position="585"/>
    </location>
</feature>
<evidence type="ECO:0000256" key="3">
    <source>
        <dbReference type="ARBA" id="ARBA00022737"/>
    </source>
</evidence>
<feature type="repeat" description="ANK" evidence="7">
    <location>
        <begin position="123"/>
        <end position="146"/>
    </location>
</feature>
<feature type="repeat" description="ANK" evidence="7">
    <location>
        <begin position="161"/>
        <end position="183"/>
    </location>
</feature>
<dbReference type="Proteomes" id="UP000813463">
    <property type="component" value="Chromosome 1"/>
</dbReference>
<dbReference type="InterPro" id="IPR002110">
    <property type="entry name" value="Ankyrin_rpt"/>
</dbReference>
<evidence type="ECO:0000256" key="4">
    <source>
        <dbReference type="ARBA" id="ARBA00022989"/>
    </source>
</evidence>
<dbReference type="Pfam" id="PF13962">
    <property type="entry name" value="PGG"/>
    <property type="match status" value="1"/>
</dbReference>
<sequence>MQIEKVLDMDQFYAMAMTGNSMQGYQVVHQQPQASNDIKGMEPKLYFAALSGSFLDLTRCMPDWNTQTTITGNNVLHVHVGKSLYGHGHKAAKDQKVARVINIKLIKEVLDYDSSLLWKENNNGNTPLHLAARFGLSDVVQVFLERAYSEVSFLVRMTNNKKDTALHEAARVGHVDVVRRLVKAHFCCPNEANEVGETPLYLAAERGSTESVAIIIDTCDHAALAYRGPSGRTALHAAVQWGNSVMVKKLLEKDPSLIRVRDNEGQTPLHSAAAEVSKLELLKVLLDYDKKGSSAVYIPDNKGRTALHIAMLRLSWGAMKALMAYCPDCIEIVDNDEQNVVHYAAKWNCLTKIDTFLGLGHFDELLNQKDVDGNTPLHLIVDSIPKNFTHPCLLKVGNFIVNHTVLDLKVFNKQDLTVGDILASYDRIIRRESILQGLTGKVAPRGRRINTYETDLDVEKARGDDLGEGTNVVTLKEAAQSRLVVAALIATVSFTAGFTLPGGFDQNIGDDMGMAVLKGRTAFKICLISNAVAFMSSTIAILLYFVLVTTGSTWFIRVLSSHGLILNTFSLGALMVAFTTGVSVVVSANLALVIVLWVFSTFFFVYYVILILQTFGISLFYARRCSLRRATAG</sequence>
<dbReference type="SMART" id="SM00248">
    <property type="entry name" value="ANK"/>
    <property type="match status" value="8"/>
</dbReference>
<keyword evidence="2 8" id="KW-0812">Transmembrane</keyword>
<comment type="subcellular location">
    <subcellularLocation>
        <location evidence="1">Membrane</location>
        <topology evidence="1">Multi-pass membrane protein</topology>
    </subcellularLocation>
</comment>
<feature type="repeat" description="ANK" evidence="7">
    <location>
        <begin position="230"/>
        <end position="262"/>
    </location>
</feature>
<gene>
    <name evidence="11" type="primary">LOC110798397</name>
</gene>
<dbReference type="InterPro" id="IPR026961">
    <property type="entry name" value="PGG_dom"/>
</dbReference>
<dbReference type="KEGG" id="soe:110798397"/>
<dbReference type="PANTHER" id="PTHR24186:SF50">
    <property type="entry name" value="ANKYRIN REPEAT-CONTAINING PROTEIN ITN1-LIKE ISOFORM X1"/>
    <property type="match status" value="1"/>
</dbReference>
<feature type="transmembrane region" description="Helical" evidence="8">
    <location>
        <begin position="554"/>
        <end position="574"/>
    </location>
</feature>
<dbReference type="PANTHER" id="PTHR24186">
    <property type="entry name" value="PROTEIN PHOSPHATASE 1 REGULATORY SUBUNIT"/>
    <property type="match status" value="1"/>
</dbReference>
<evidence type="ECO:0000256" key="5">
    <source>
        <dbReference type="ARBA" id="ARBA00023043"/>
    </source>
</evidence>
<keyword evidence="4 8" id="KW-1133">Transmembrane helix</keyword>
<dbReference type="SUPFAM" id="SSF48403">
    <property type="entry name" value="Ankyrin repeat"/>
    <property type="match status" value="1"/>
</dbReference>
<proteinExistence type="predicted"/>
<name>A0A9R0J3D2_SPIOL</name>
<keyword evidence="6 8" id="KW-0472">Membrane</keyword>
<dbReference type="GO" id="GO:0005886">
    <property type="term" value="C:plasma membrane"/>
    <property type="evidence" value="ECO:0000318"/>
    <property type="project" value="GO_Central"/>
</dbReference>
<dbReference type="RefSeq" id="XP_021859265.2">
    <property type="nucleotide sequence ID" value="XM_022003573.2"/>
</dbReference>
<organism evidence="10 11">
    <name type="scientific">Spinacia oleracea</name>
    <name type="common">Spinach</name>
    <dbReference type="NCBI Taxonomy" id="3562"/>
    <lineage>
        <taxon>Eukaryota</taxon>
        <taxon>Viridiplantae</taxon>
        <taxon>Streptophyta</taxon>
        <taxon>Embryophyta</taxon>
        <taxon>Tracheophyta</taxon>
        <taxon>Spermatophyta</taxon>
        <taxon>Magnoliopsida</taxon>
        <taxon>eudicotyledons</taxon>
        <taxon>Gunneridae</taxon>
        <taxon>Pentapetalae</taxon>
        <taxon>Caryophyllales</taxon>
        <taxon>Chenopodiaceae</taxon>
        <taxon>Chenopodioideae</taxon>
        <taxon>Anserineae</taxon>
        <taxon>Spinacia</taxon>
    </lineage>
</organism>
<reference evidence="10" key="1">
    <citation type="journal article" date="2021" name="Nat. Commun.">
        <title>Genomic analyses provide insights into spinach domestication and the genetic basis of agronomic traits.</title>
        <authorList>
            <person name="Cai X."/>
            <person name="Sun X."/>
            <person name="Xu C."/>
            <person name="Sun H."/>
            <person name="Wang X."/>
            <person name="Ge C."/>
            <person name="Zhang Z."/>
            <person name="Wang Q."/>
            <person name="Fei Z."/>
            <person name="Jiao C."/>
            <person name="Wang Q."/>
        </authorList>
    </citation>
    <scope>NUCLEOTIDE SEQUENCE [LARGE SCALE GENOMIC DNA]</scope>
    <source>
        <strain evidence="10">cv. Varoflay</strain>
    </source>
</reference>
<evidence type="ECO:0000256" key="8">
    <source>
        <dbReference type="SAM" id="Phobius"/>
    </source>
</evidence>
<accession>A0A9R0J3D2</accession>
<keyword evidence="5 7" id="KW-0040">ANK repeat</keyword>